<name>A0AAN6PU16_9PEZI</name>
<protein>
    <submittedName>
        <fullName evidence="2">Uncharacterized protein</fullName>
    </submittedName>
</protein>
<dbReference type="EMBL" id="MU863664">
    <property type="protein sequence ID" value="KAK4097967.1"/>
    <property type="molecule type" value="Genomic_DNA"/>
</dbReference>
<reference evidence="2" key="1">
    <citation type="journal article" date="2023" name="Mol. Phylogenet. Evol.">
        <title>Genome-scale phylogeny and comparative genomics of the fungal order Sordariales.</title>
        <authorList>
            <person name="Hensen N."/>
            <person name="Bonometti L."/>
            <person name="Westerberg I."/>
            <person name="Brannstrom I.O."/>
            <person name="Guillou S."/>
            <person name="Cros-Aarteil S."/>
            <person name="Calhoun S."/>
            <person name="Haridas S."/>
            <person name="Kuo A."/>
            <person name="Mondo S."/>
            <person name="Pangilinan J."/>
            <person name="Riley R."/>
            <person name="LaButti K."/>
            <person name="Andreopoulos B."/>
            <person name="Lipzen A."/>
            <person name="Chen C."/>
            <person name="Yan M."/>
            <person name="Daum C."/>
            <person name="Ng V."/>
            <person name="Clum A."/>
            <person name="Steindorff A."/>
            <person name="Ohm R.A."/>
            <person name="Martin F."/>
            <person name="Silar P."/>
            <person name="Natvig D.O."/>
            <person name="Lalanne C."/>
            <person name="Gautier V."/>
            <person name="Ament-Velasquez S.L."/>
            <person name="Kruys A."/>
            <person name="Hutchinson M.I."/>
            <person name="Powell A.J."/>
            <person name="Barry K."/>
            <person name="Miller A.N."/>
            <person name="Grigoriev I.V."/>
            <person name="Debuchy R."/>
            <person name="Gladieux P."/>
            <person name="Hiltunen Thoren M."/>
            <person name="Johannesson H."/>
        </authorList>
    </citation>
    <scope>NUCLEOTIDE SEQUENCE</scope>
    <source>
        <strain evidence="2">CBS 757.83</strain>
    </source>
</reference>
<organism evidence="2 3">
    <name type="scientific">Parathielavia hyrcaniae</name>
    <dbReference type="NCBI Taxonomy" id="113614"/>
    <lineage>
        <taxon>Eukaryota</taxon>
        <taxon>Fungi</taxon>
        <taxon>Dikarya</taxon>
        <taxon>Ascomycota</taxon>
        <taxon>Pezizomycotina</taxon>
        <taxon>Sordariomycetes</taxon>
        <taxon>Sordariomycetidae</taxon>
        <taxon>Sordariales</taxon>
        <taxon>Chaetomiaceae</taxon>
        <taxon>Parathielavia</taxon>
    </lineage>
</organism>
<accession>A0AAN6PU16</accession>
<feature type="compositionally biased region" description="Low complexity" evidence="1">
    <location>
        <begin position="95"/>
        <end position="105"/>
    </location>
</feature>
<evidence type="ECO:0000313" key="3">
    <source>
        <dbReference type="Proteomes" id="UP001305647"/>
    </source>
</evidence>
<reference evidence="2" key="2">
    <citation type="submission" date="2023-05" db="EMBL/GenBank/DDBJ databases">
        <authorList>
            <consortium name="Lawrence Berkeley National Laboratory"/>
            <person name="Steindorff A."/>
            <person name="Hensen N."/>
            <person name="Bonometti L."/>
            <person name="Westerberg I."/>
            <person name="Brannstrom I.O."/>
            <person name="Guillou S."/>
            <person name="Cros-Aarteil S."/>
            <person name="Calhoun S."/>
            <person name="Haridas S."/>
            <person name="Kuo A."/>
            <person name="Mondo S."/>
            <person name="Pangilinan J."/>
            <person name="Riley R."/>
            <person name="Labutti K."/>
            <person name="Andreopoulos B."/>
            <person name="Lipzen A."/>
            <person name="Chen C."/>
            <person name="Yanf M."/>
            <person name="Daum C."/>
            <person name="Ng V."/>
            <person name="Clum A."/>
            <person name="Ohm R."/>
            <person name="Martin F."/>
            <person name="Silar P."/>
            <person name="Natvig D."/>
            <person name="Lalanne C."/>
            <person name="Gautier V."/>
            <person name="Ament-Velasquez S.L."/>
            <person name="Kruys A."/>
            <person name="Hutchinson M.I."/>
            <person name="Powell A.J."/>
            <person name="Barry K."/>
            <person name="Miller A.N."/>
            <person name="Grigoriev I.V."/>
            <person name="Debuchy R."/>
            <person name="Gladieux P."/>
            <person name="Thoren M.H."/>
            <person name="Johannesson H."/>
        </authorList>
    </citation>
    <scope>NUCLEOTIDE SEQUENCE</scope>
    <source>
        <strain evidence="2">CBS 757.83</strain>
    </source>
</reference>
<dbReference type="Proteomes" id="UP001305647">
    <property type="component" value="Unassembled WGS sequence"/>
</dbReference>
<dbReference type="AlphaFoldDB" id="A0AAN6PU16"/>
<proteinExistence type="predicted"/>
<gene>
    <name evidence="2" type="ORF">N658DRAFT_561370</name>
</gene>
<keyword evidence="3" id="KW-1185">Reference proteome</keyword>
<feature type="region of interest" description="Disordered" evidence="1">
    <location>
        <begin position="69"/>
        <end position="105"/>
    </location>
</feature>
<evidence type="ECO:0000256" key="1">
    <source>
        <dbReference type="SAM" id="MobiDB-lite"/>
    </source>
</evidence>
<evidence type="ECO:0000313" key="2">
    <source>
        <dbReference type="EMBL" id="KAK4097967.1"/>
    </source>
</evidence>
<feature type="region of interest" description="Disordered" evidence="1">
    <location>
        <begin position="1"/>
        <end position="20"/>
    </location>
</feature>
<sequence length="105" mass="11705">MEALVAGLRGVDRPRGSGPRRGWPVCVDVLKVVSATARETEARSVGIVMKKDLAIAIRLYKELYEKEKREDEKKAKKWLQKSGNNFDSDDDEGAYRAIGGRARGN</sequence>
<comment type="caution">
    <text evidence="2">The sequence shown here is derived from an EMBL/GenBank/DDBJ whole genome shotgun (WGS) entry which is preliminary data.</text>
</comment>